<evidence type="ECO:0000259" key="17">
    <source>
        <dbReference type="PROSITE" id="PS51019"/>
    </source>
</evidence>
<feature type="transmembrane region" description="Helical" evidence="16">
    <location>
        <begin position="384"/>
        <end position="406"/>
    </location>
</feature>
<name>A0A812CWQ9_ACAPH</name>
<proteinExistence type="inferred from homology"/>
<evidence type="ECO:0000256" key="7">
    <source>
        <dbReference type="ARBA" id="ARBA00022588"/>
    </source>
</evidence>
<evidence type="ECO:0000256" key="13">
    <source>
        <dbReference type="ARBA" id="ARBA00023022"/>
    </source>
</evidence>
<keyword evidence="5" id="KW-0964">Secreted</keyword>
<dbReference type="GO" id="GO:0016020">
    <property type="term" value="C:membrane"/>
    <property type="evidence" value="ECO:0007669"/>
    <property type="project" value="UniProtKB-SubCell"/>
</dbReference>
<dbReference type="Gene3D" id="1.20.120.1770">
    <property type="match status" value="1"/>
</dbReference>
<sequence>MPDRVSTIGPQIGPSPFKIKVRGKTYKAGTPLTVTLTSIPNRQFQYFMIQARKYNSSDVNPYGSFSGAGRQVMIQECIHSTGDSYVKVNRDTMSDIVFKWTPPRSPVGHIQFIMTIFENDNTFWVREKSGVIADETRPPPLPREPEENVVPMTKQINTADCGKSRGCYRHPPGCWELNCLYIVTWKNLNRTVEFEMSMMTDNMHNRYMTMAFSDDIWEGDDLAIDCIEDATHGVAYLSLSRIDSVNVYSTLPNPKLGLSNEHISYYNSRLRCLFNLDKFANLEHSKALRSGKWHILLGGGKAWLGNKLPHGLGINQIPIVSVDEVAMSDLDDISGVARYPMAKAHSILMVLAWVFCASIGFLWSKYYKKMWPNSRCCGKRYWFVHHWTLMTLVFIFTILAMILFFIDAGGYYEPPFLPLRAHPPLCIIVTVCIIVCALLILCSPQRKLVRPVFNWTFFIFCLVACVLAMPTLLIGLDYGKMHIPGWVTWIIMILLLLHLIINIVLEIHDFCYHDKNQERQEKYEYEKANNPKDRIPEPHPVGRRFKRCMMFTHIFFTTIFTFVVVVAIMAS</sequence>
<feature type="transmembrane region" description="Helical" evidence="16">
    <location>
        <begin position="453"/>
        <end position="474"/>
    </location>
</feature>
<evidence type="ECO:0000256" key="6">
    <source>
        <dbReference type="ARBA" id="ARBA00022529"/>
    </source>
</evidence>
<feature type="transmembrane region" description="Helical" evidence="16">
    <location>
        <begin position="550"/>
        <end position="570"/>
    </location>
</feature>
<keyword evidence="10" id="KW-0391">Immunity</keyword>
<keyword evidence="15" id="KW-0325">Glycoprotein</keyword>
<dbReference type="InterPro" id="IPR002861">
    <property type="entry name" value="Reeler_dom"/>
</dbReference>
<evidence type="ECO:0000256" key="12">
    <source>
        <dbReference type="ARBA" id="ARBA00022989"/>
    </source>
</evidence>
<keyword evidence="11" id="KW-0249">Electron transport</keyword>
<feature type="domain" description="Reelin" evidence="17">
    <location>
        <begin position="1"/>
        <end position="149"/>
    </location>
</feature>
<dbReference type="GO" id="GO:0005576">
    <property type="term" value="C:extracellular region"/>
    <property type="evidence" value="ECO:0007669"/>
    <property type="project" value="UniProtKB-SubCell"/>
</dbReference>
<keyword evidence="6" id="KW-0929">Antimicrobial</keyword>
<keyword evidence="12 16" id="KW-1133">Transmembrane helix</keyword>
<dbReference type="InterPro" id="IPR042307">
    <property type="entry name" value="Reeler_sf"/>
</dbReference>
<evidence type="ECO:0000256" key="9">
    <source>
        <dbReference type="ARBA" id="ARBA00022729"/>
    </source>
</evidence>
<dbReference type="PROSITE" id="PS51019">
    <property type="entry name" value="REELIN"/>
    <property type="match status" value="1"/>
</dbReference>
<feature type="transmembrane region" description="Helical" evidence="16">
    <location>
        <begin position="486"/>
        <end position="505"/>
    </location>
</feature>
<dbReference type="InterPro" id="IPR051237">
    <property type="entry name" value="Ferric-chelate_Red/DefProt"/>
</dbReference>
<dbReference type="Gene3D" id="2.60.40.4060">
    <property type="entry name" value="Reeler domain"/>
    <property type="match status" value="1"/>
</dbReference>
<evidence type="ECO:0000256" key="11">
    <source>
        <dbReference type="ARBA" id="ARBA00022982"/>
    </source>
</evidence>
<dbReference type="EMBL" id="CAHIKZ030002068">
    <property type="protein sequence ID" value="CAE1280480.1"/>
    <property type="molecule type" value="Genomic_DNA"/>
</dbReference>
<feature type="transmembrane region" description="Helical" evidence="16">
    <location>
        <begin position="421"/>
        <end position="441"/>
    </location>
</feature>
<evidence type="ECO:0000256" key="5">
    <source>
        <dbReference type="ARBA" id="ARBA00022525"/>
    </source>
</evidence>
<evidence type="ECO:0000313" key="19">
    <source>
        <dbReference type="Proteomes" id="UP000597762"/>
    </source>
</evidence>
<organism evidence="18 19">
    <name type="scientific">Acanthosepion pharaonis</name>
    <name type="common">Pharaoh cuttlefish</name>
    <name type="synonym">Sepia pharaonis</name>
    <dbReference type="NCBI Taxonomy" id="158019"/>
    <lineage>
        <taxon>Eukaryota</taxon>
        <taxon>Metazoa</taxon>
        <taxon>Spiralia</taxon>
        <taxon>Lophotrochozoa</taxon>
        <taxon>Mollusca</taxon>
        <taxon>Cephalopoda</taxon>
        <taxon>Coleoidea</taxon>
        <taxon>Decapodiformes</taxon>
        <taxon>Sepiida</taxon>
        <taxon>Sepiina</taxon>
        <taxon>Sepiidae</taxon>
        <taxon>Acanthosepion</taxon>
    </lineage>
</organism>
<keyword evidence="7" id="KW-0399">Innate immunity</keyword>
<evidence type="ECO:0000256" key="2">
    <source>
        <dbReference type="ARBA" id="ARBA00004613"/>
    </source>
</evidence>
<keyword evidence="4" id="KW-0813">Transport</keyword>
<evidence type="ECO:0000256" key="4">
    <source>
        <dbReference type="ARBA" id="ARBA00022448"/>
    </source>
</evidence>
<keyword evidence="14 16" id="KW-0472">Membrane</keyword>
<comment type="subcellular location">
    <subcellularLocation>
        <location evidence="1">Membrane</location>
    </subcellularLocation>
    <subcellularLocation>
        <location evidence="2">Secreted</location>
    </subcellularLocation>
</comment>
<comment type="caution">
    <text evidence="18">The sequence shown here is derived from an EMBL/GenBank/DDBJ whole genome shotgun (WGS) entry which is preliminary data.</text>
</comment>
<comment type="similarity">
    <text evidence="3">Belongs to the insect defense protein family.</text>
</comment>
<evidence type="ECO:0000256" key="16">
    <source>
        <dbReference type="SAM" id="Phobius"/>
    </source>
</evidence>
<gene>
    <name evidence="18" type="ORF">SPHA_42359</name>
</gene>
<dbReference type="SMART" id="SM00665">
    <property type="entry name" value="B561"/>
    <property type="match status" value="1"/>
</dbReference>
<evidence type="ECO:0000256" key="10">
    <source>
        <dbReference type="ARBA" id="ARBA00022859"/>
    </source>
</evidence>
<dbReference type="OrthoDB" id="6372137at2759"/>
<reference evidence="18" key="1">
    <citation type="submission" date="2021-01" db="EMBL/GenBank/DDBJ databases">
        <authorList>
            <person name="Li R."/>
            <person name="Bekaert M."/>
        </authorList>
    </citation>
    <scope>NUCLEOTIDE SEQUENCE</scope>
    <source>
        <strain evidence="18">Farmed</strain>
    </source>
</reference>
<dbReference type="CDD" id="cd08760">
    <property type="entry name" value="Cyt_b561_FRRS1_like"/>
    <property type="match status" value="1"/>
</dbReference>
<dbReference type="Pfam" id="PF02014">
    <property type="entry name" value="Reeler"/>
    <property type="match status" value="1"/>
</dbReference>
<protein>
    <recommendedName>
        <fullName evidence="17">Reelin domain-containing protein</fullName>
    </recommendedName>
</protein>
<keyword evidence="9" id="KW-0732">Signal</keyword>
<dbReference type="InterPro" id="IPR006593">
    <property type="entry name" value="Cyt_b561/ferric_Rdtase_TM"/>
</dbReference>
<evidence type="ECO:0000256" key="1">
    <source>
        <dbReference type="ARBA" id="ARBA00004370"/>
    </source>
</evidence>
<keyword evidence="19" id="KW-1185">Reference proteome</keyword>
<evidence type="ECO:0000256" key="8">
    <source>
        <dbReference type="ARBA" id="ARBA00022692"/>
    </source>
</evidence>
<evidence type="ECO:0000256" key="3">
    <source>
        <dbReference type="ARBA" id="ARBA00008501"/>
    </source>
</evidence>
<keyword evidence="13" id="KW-0044">Antibiotic</keyword>
<evidence type="ECO:0000256" key="14">
    <source>
        <dbReference type="ARBA" id="ARBA00023136"/>
    </source>
</evidence>
<evidence type="ECO:0000256" key="15">
    <source>
        <dbReference type="ARBA" id="ARBA00023180"/>
    </source>
</evidence>
<dbReference type="GO" id="GO:0045087">
    <property type="term" value="P:innate immune response"/>
    <property type="evidence" value="ECO:0007669"/>
    <property type="project" value="UniProtKB-KW"/>
</dbReference>
<keyword evidence="8 16" id="KW-0812">Transmembrane</keyword>
<dbReference type="GO" id="GO:0042742">
    <property type="term" value="P:defense response to bacterium"/>
    <property type="evidence" value="ECO:0007669"/>
    <property type="project" value="UniProtKB-KW"/>
</dbReference>
<evidence type="ECO:0000313" key="18">
    <source>
        <dbReference type="EMBL" id="CAE1280480.1"/>
    </source>
</evidence>
<feature type="transmembrane region" description="Helical" evidence="16">
    <location>
        <begin position="344"/>
        <end position="363"/>
    </location>
</feature>
<dbReference type="AlphaFoldDB" id="A0A812CWQ9"/>
<dbReference type="Proteomes" id="UP000597762">
    <property type="component" value="Unassembled WGS sequence"/>
</dbReference>
<dbReference type="CDD" id="cd08544">
    <property type="entry name" value="Reeler"/>
    <property type="match status" value="1"/>
</dbReference>
<dbReference type="PANTHER" id="PTHR45828">
    <property type="entry name" value="CYTOCHROME B561/FERRIC REDUCTASE TRANSMEMBRANE"/>
    <property type="match status" value="1"/>
</dbReference>
<dbReference type="PANTHER" id="PTHR45828:SF9">
    <property type="entry name" value="CELL WALL INTEGRITY AND STRESS RESPONSE COMPONENT 4-LIKE-RELATED"/>
    <property type="match status" value="1"/>
</dbReference>
<accession>A0A812CWQ9</accession>